<dbReference type="InterPro" id="IPR012340">
    <property type="entry name" value="NA-bd_OB-fold"/>
</dbReference>
<proteinExistence type="predicted"/>
<dbReference type="InterPro" id="IPR002878">
    <property type="entry name" value="ChsH2_C"/>
</dbReference>
<evidence type="ECO:0000259" key="2">
    <source>
        <dbReference type="Pfam" id="PF12172"/>
    </source>
</evidence>
<dbReference type="Pfam" id="PF01796">
    <property type="entry name" value="OB_ChsH2_C"/>
    <property type="match status" value="1"/>
</dbReference>
<feature type="domain" description="ChsH2 rubredoxin-like zinc ribbon" evidence="2">
    <location>
        <begin position="18"/>
        <end position="49"/>
    </location>
</feature>
<evidence type="ECO:0008006" key="5">
    <source>
        <dbReference type="Google" id="ProtNLM"/>
    </source>
</evidence>
<sequence>MNVAQVPLVDYLRLGEGEPHLVVHECQGCGARYFDRRNACARCTGDAFERAPVAREGVVVSFSIVSVAPPGLEVPFVAVMVDCGGTLVKGNLRGTAPEIDNVRLGLPVRLTTYSLGVDPTGAEGVGFAFVPADAGERDV</sequence>
<accession>A0ABN2MIW1</accession>
<evidence type="ECO:0000313" key="3">
    <source>
        <dbReference type="EMBL" id="GAA1828039.1"/>
    </source>
</evidence>
<dbReference type="EMBL" id="BAAAQK010000001">
    <property type="protein sequence ID" value="GAA1828039.1"/>
    <property type="molecule type" value="Genomic_DNA"/>
</dbReference>
<dbReference type="InterPro" id="IPR052513">
    <property type="entry name" value="Thioester_dehydratase-like"/>
</dbReference>
<dbReference type="Pfam" id="PF12172">
    <property type="entry name" value="zf-ChsH2"/>
    <property type="match status" value="1"/>
</dbReference>
<organism evidence="3 4">
    <name type="scientific">Pseudonocardia ailaonensis</name>
    <dbReference type="NCBI Taxonomy" id="367279"/>
    <lineage>
        <taxon>Bacteria</taxon>
        <taxon>Bacillati</taxon>
        <taxon>Actinomycetota</taxon>
        <taxon>Actinomycetes</taxon>
        <taxon>Pseudonocardiales</taxon>
        <taxon>Pseudonocardiaceae</taxon>
        <taxon>Pseudonocardia</taxon>
    </lineage>
</organism>
<keyword evidence="4" id="KW-1185">Reference proteome</keyword>
<name>A0ABN2MIW1_9PSEU</name>
<dbReference type="PANTHER" id="PTHR34075">
    <property type="entry name" value="BLR3430 PROTEIN"/>
    <property type="match status" value="1"/>
</dbReference>
<feature type="domain" description="ChsH2 C-terminal OB-fold" evidence="1">
    <location>
        <begin position="52"/>
        <end position="111"/>
    </location>
</feature>
<dbReference type="SUPFAM" id="SSF50249">
    <property type="entry name" value="Nucleic acid-binding proteins"/>
    <property type="match status" value="1"/>
</dbReference>
<protein>
    <recommendedName>
        <fullName evidence="5">DUF35 domain-containing protein</fullName>
    </recommendedName>
</protein>
<evidence type="ECO:0000313" key="4">
    <source>
        <dbReference type="Proteomes" id="UP001500449"/>
    </source>
</evidence>
<evidence type="ECO:0000259" key="1">
    <source>
        <dbReference type="Pfam" id="PF01796"/>
    </source>
</evidence>
<gene>
    <name evidence="3" type="ORF">GCM10009836_02210</name>
</gene>
<dbReference type="InterPro" id="IPR022002">
    <property type="entry name" value="ChsH2_Znr"/>
</dbReference>
<reference evidence="3 4" key="1">
    <citation type="journal article" date="2019" name="Int. J. Syst. Evol. Microbiol.">
        <title>The Global Catalogue of Microorganisms (GCM) 10K type strain sequencing project: providing services to taxonomists for standard genome sequencing and annotation.</title>
        <authorList>
            <consortium name="The Broad Institute Genomics Platform"/>
            <consortium name="The Broad Institute Genome Sequencing Center for Infectious Disease"/>
            <person name="Wu L."/>
            <person name="Ma J."/>
        </authorList>
    </citation>
    <scope>NUCLEOTIDE SEQUENCE [LARGE SCALE GENOMIC DNA]</scope>
    <source>
        <strain evidence="3 4">JCM 16009</strain>
    </source>
</reference>
<dbReference type="PANTHER" id="PTHR34075:SF5">
    <property type="entry name" value="BLR3430 PROTEIN"/>
    <property type="match status" value="1"/>
</dbReference>
<dbReference type="Proteomes" id="UP001500449">
    <property type="component" value="Unassembled WGS sequence"/>
</dbReference>
<comment type="caution">
    <text evidence="3">The sequence shown here is derived from an EMBL/GenBank/DDBJ whole genome shotgun (WGS) entry which is preliminary data.</text>
</comment>